<dbReference type="CDD" id="cd00158">
    <property type="entry name" value="RHOD"/>
    <property type="match status" value="1"/>
</dbReference>
<name>A0A9X3TVM2_9BACL</name>
<dbReference type="SUPFAM" id="SSF52821">
    <property type="entry name" value="Rhodanese/Cell cycle control phosphatase"/>
    <property type="match status" value="1"/>
</dbReference>
<dbReference type="InterPro" id="IPR036873">
    <property type="entry name" value="Rhodanese-like_dom_sf"/>
</dbReference>
<keyword evidence="3" id="KW-1185">Reference proteome</keyword>
<dbReference type="Gene3D" id="3.40.250.10">
    <property type="entry name" value="Rhodanese-like domain"/>
    <property type="match status" value="1"/>
</dbReference>
<evidence type="ECO:0000313" key="3">
    <source>
        <dbReference type="Proteomes" id="UP001151071"/>
    </source>
</evidence>
<protein>
    <submittedName>
        <fullName evidence="2">Rhodanese-like domain-containing protein</fullName>
    </submittedName>
</protein>
<dbReference type="SMART" id="SM00450">
    <property type="entry name" value="RHOD"/>
    <property type="match status" value="1"/>
</dbReference>
<evidence type="ECO:0000313" key="2">
    <source>
        <dbReference type="EMBL" id="MDA5110918.1"/>
    </source>
</evidence>
<sequence length="125" mass="14525">MEWIPYLFLAGFVIFMANKMLPVKGLKNLNPDDVKQLLKKPQGHVFVDVREPFEYKRGYIKGFQNIPIRVLRERIHELDRKKPIVLTCQSGMRSRQAAKLLKKQGFTNISHLRTGMSGWDGNITK</sequence>
<dbReference type="Proteomes" id="UP001151071">
    <property type="component" value="Unassembled WGS sequence"/>
</dbReference>
<evidence type="ECO:0000259" key="1">
    <source>
        <dbReference type="PROSITE" id="PS50206"/>
    </source>
</evidence>
<comment type="caution">
    <text evidence="2">The sequence shown here is derived from an EMBL/GenBank/DDBJ whole genome shotgun (WGS) entry which is preliminary data.</text>
</comment>
<proteinExistence type="predicted"/>
<gene>
    <name evidence="2" type="ORF">O3V59_21505</name>
</gene>
<dbReference type="RefSeq" id="WP_035301118.1">
    <property type="nucleotide sequence ID" value="NZ_JAPYYP010000051.1"/>
</dbReference>
<dbReference type="PROSITE" id="PS50206">
    <property type="entry name" value="RHODANESE_3"/>
    <property type="match status" value="1"/>
</dbReference>
<dbReference type="InterPro" id="IPR001763">
    <property type="entry name" value="Rhodanese-like_dom"/>
</dbReference>
<dbReference type="PANTHER" id="PTHR43031">
    <property type="entry name" value="FAD-DEPENDENT OXIDOREDUCTASE"/>
    <property type="match status" value="1"/>
</dbReference>
<reference evidence="2" key="1">
    <citation type="submission" date="2022-12" db="EMBL/GenBank/DDBJ databases">
        <title>Draft genome sequence of the thermophilic strain Brevibacillus thermoruber HT42, isolated from Los Humeros, Puebla, Mexico, with biotechnological potential.</title>
        <authorList>
            <person name="Lara Sanchez J."/>
            <person name="Solis Palacios R."/>
            <person name="Bustos Baena A.S."/>
            <person name="Ruz Baez A.E."/>
            <person name="Espinosa Luna G."/>
            <person name="Oliart Ros R.M."/>
        </authorList>
    </citation>
    <scope>NUCLEOTIDE SEQUENCE</scope>
    <source>
        <strain evidence="2">HT42</strain>
    </source>
</reference>
<dbReference type="Pfam" id="PF00581">
    <property type="entry name" value="Rhodanese"/>
    <property type="match status" value="1"/>
</dbReference>
<dbReference type="EMBL" id="JAPYYP010000051">
    <property type="protein sequence ID" value="MDA5110918.1"/>
    <property type="molecule type" value="Genomic_DNA"/>
</dbReference>
<dbReference type="PANTHER" id="PTHR43031:SF1">
    <property type="entry name" value="PYRIDINE NUCLEOTIDE-DISULPHIDE OXIDOREDUCTASE"/>
    <property type="match status" value="1"/>
</dbReference>
<organism evidence="2 3">
    <name type="scientific">Brevibacillus thermoruber</name>
    <dbReference type="NCBI Taxonomy" id="33942"/>
    <lineage>
        <taxon>Bacteria</taxon>
        <taxon>Bacillati</taxon>
        <taxon>Bacillota</taxon>
        <taxon>Bacilli</taxon>
        <taxon>Bacillales</taxon>
        <taxon>Paenibacillaceae</taxon>
        <taxon>Brevibacillus</taxon>
    </lineage>
</organism>
<feature type="domain" description="Rhodanese" evidence="1">
    <location>
        <begin position="40"/>
        <end position="125"/>
    </location>
</feature>
<dbReference type="InterPro" id="IPR050229">
    <property type="entry name" value="GlpE_sulfurtransferase"/>
</dbReference>
<dbReference type="AlphaFoldDB" id="A0A9X3TVM2"/>
<accession>A0A9X3TVM2</accession>